<dbReference type="AlphaFoldDB" id="A0A5B7K9Q4"/>
<dbReference type="EMBL" id="VSRR010147408">
    <property type="protein sequence ID" value="MPD05721.1"/>
    <property type="molecule type" value="Genomic_DNA"/>
</dbReference>
<protein>
    <submittedName>
        <fullName evidence="2">Uncharacterized protein</fullName>
    </submittedName>
</protein>
<evidence type="ECO:0000256" key="1">
    <source>
        <dbReference type="SAM" id="SignalP"/>
    </source>
</evidence>
<proteinExistence type="predicted"/>
<dbReference type="Proteomes" id="UP000324222">
    <property type="component" value="Unassembled WGS sequence"/>
</dbReference>
<comment type="caution">
    <text evidence="2">The sequence shown here is derived from an EMBL/GenBank/DDBJ whole genome shotgun (WGS) entry which is preliminary data.</text>
</comment>
<evidence type="ECO:0000313" key="2">
    <source>
        <dbReference type="EMBL" id="MPD05721.1"/>
    </source>
</evidence>
<sequence length="61" mass="6465">MFVLPKVVVVGVVCVLVVLQAQLSQSQGALKCPKNMAPGEEMTVEIPCQGQTNGCKLFCEA</sequence>
<gene>
    <name evidence="2" type="ORF">E2C01_101481</name>
</gene>
<feature type="chain" id="PRO_5022934935" evidence="1">
    <location>
        <begin position="29"/>
        <end position="61"/>
    </location>
</feature>
<organism evidence="2 3">
    <name type="scientific">Portunus trituberculatus</name>
    <name type="common">Swimming crab</name>
    <name type="synonym">Neptunus trituberculatus</name>
    <dbReference type="NCBI Taxonomy" id="210409"/>
    <lineage>
        <taxon>Eukaryota</taxon>
        <taxon>Metazoa</taxon>
        <taxon>Ecdysozoa</taxon>
        <taxon>Arthropoda</taxon>
        <taxon>Crustacea</taxon>
        <taxon>Multicrustacea</taxon>
        <taxon>Malacostraca</taxon>
        <taxon>Eumalacostraca</taxon>
        <taxon>Eucarida</taxon>
        <taxon>Decapoda</taxon>
        <taxon>Pleocyemata</taxon>
        <taxon>Brachyura</taxon>
        <taxon>Eubrachyura</taxon>
        <taxon>Portunoidea</taxon>
        <taxon>Portunidae</taxon>
        <taxon>Portuninae</taxon>
        <taxon>Portunus</taxon>
    </lineage>
</organism>
<reference evidence="2 3" key="1">
    <citation type="submission" date="2019-05" db="EMBL/GenBank/DDBJ databases">
        <title>Another draft genome of Portunus trituberculatus and its Hox gene families provides insights of decapod evolution.</title>
        <authorList>
            <person name="Jeong J.-H."/>
            <person name="Song I."/>
            <person name="Kim S."/>
            <person name="Choi T."/>
            <person name="Kim D."/>
            <person name="Ryu S."/>
            <person name="Kim W."/>
        </authorList>
    </citation>
    <scope>NUCLEOTIDE SEQUENCE [LARGE SCALE GENOMIC DNA]</scope>
    <source>
        <tissue evidence="2">Muscle</tissue>
    </source>
</reference>
<feature type="signal peptide" evidence="1">
    <location>
        <begin position="1"/>
        <end position="28"/>
    </location>
</feature>
<name>A0A5B7K9Q4_PORTR</name>
<keyword evidence="3" id="KW-1185">Reference proteome</keyword>
<evidence type="ECO:0000313" key="3">
    <source>
        <dbReference type="Proteomes" id="UP000324222"/>
    </source>
</evidence>
<keyword evidence="1" id="KW-0732">Signal</keyword>
<accession>A0A5B7K9Q4</accession>